<evidence type="ECO:0000313" key="1">
    <source>
        <dbReference type="EMBL" id="QEZ67470.1"/>
    </source>
</evidence>
<reference evidence="1 2" key="1">
    <citation type="submission" date="2018-09" db="EMBL/GenBank/DDBJ databases">
        <title>A clostridial neurotoxin that targets Anopheles mosquitoes.</title>
        <authorList>
            <person name="Contreras E."/>
            <person name="Masuyer G."/>
            <person name="Qureshi N."/>
            <person name="Chawla S."/>
            <person name="Lim H.L."/>
            <person name="Chen J."/>
            <person name="Stenmark P."/>
            <person name="Gill S."/>
        </authorList>
    </citation>
    <scope>NUCLEOTIDE SEQUENCE [LARGE SCALE GENOMIC DNA]</scope>
    <source>
        <strain evidence="1 2">Cbm</strain>
    </source>
</reference>
<dbReference type="EMBL" id="CP032452">
    <property type="protein sequence ID" value="QEZ67470.1"/>
    <property type="molecule type" value="Genomic_DNA"/>
</dbReference>
<accession>A0A5P3XAT7</accession>
<dbReference type="Proteomes" id="UP000326961">
    <property type="component" value="Chromosome"/>
</dbReference>
<evidence type="ECO:0000313" key="2">
    <source>
        <dbReference type="Proteomes" id="UP000326961"/>
    </source>
</evidence>
<proteinExistence type="predicted"/>
<dbReference type="RefSeq" id="WP_150885173.1">
    <property type="nucleotide sequence ID" value="NZ_CP032452.1"/>
</dbReference>
<sequence length="158" mass="17414">MTSYLNNLIQYNIRENSTCVPTNVNAFKQLSCEYKFQIPCGSPDALVIEKVISSTEIISTHLTKTPQGTSADGQTLTGYKAVTVGTLKVTVQYDSCNSNDGINVVNYLIPFSVPIVVPCFYSEYSNILPSVDIEYLDVELIDPRNIYISVAMLVAVEV</sequence>
<evidence type="ECO:0008006" key="3">
    <source>
        <dbReference type="Google" id="ProtNLM"/>
    </source>
</evidence>
<dbReference type="AlphaFoldDB" id="A0A5P3XAT7"/>
<name>A0A5P3XAT7_PARBF</name>
<organism evidence="1 2">
    <name type="scientific">Paraclostridium bifermentans</name>
    <name type="common">Clostridium bifermentans</name>
    <dbReference type="NCBI Taxonomy" id="1490"/>
    <lineage>
        <taxon>Bacteria</taxon>
        <taxon>Bacillati</taxon>
        <taxon>Bacillota</taxon>
        <taxon>Clostridia</taxon>
        <taxon>Peptostreptococcales</taxon>
        <taxon>Peptostreptococcaceae</taxon>
        <taxon>Paraclostridium</taxon>
    </lineage>
</organism>
<gene>
    <name evidence="1" type="ORF">D4A35_00440</name>
</gene>
<protein>
    <recommendedName>
        <fullName evidence="3">DUF3794 domain-containing protein</fullName>
    </recommendedName>
</protein>